<keyword evidence="10" id="KW-1185">Reference proteome</keyword>
<feature type="transmembrane region" description="Helical" evidence="8">
    <location>
        <begin position="123"/>
        <end position="144"/>
    </location>
</feature>
<feature type="transmembrane region" description="Helical" evidence="8">
    <location>
        <begin position="202"/>
        <end position="220"/>
    </location>
</feature>
<dbReference type="PANTHER" id="PTHR30269">
    <property type="entry name" value="TRANSMEMBRANE PROTEIN YFCA"/>
    <property type="match status" value="1"/>
</dbReference>
<dbReference type="GeneID" id="78125142"/>
<evidence type="ECO:0000256" key="2">
    <source>
        <dbReference type="ARBA" id="ARBA00009142"/>
    </source>
</evidence>
<evidence type="ECO:0000313" key="10">
    <source>
        <dbReference type="Proteomes" id="UP000199026"/>
    </source>
</evidence>
<evidence type="ECO:0000256" key="8">
    <source>
        <dbReference type="RuleBase" id="RU363041"/>
    </source>
</evidence>
<evidence type="ECO:0000256" key="1">
    <source>
        <dbReference type="ARBA" id="ARBA00004651"/>
    </source>
</evidence>
<dbReference type="InterPro" id="IPR052017">
    <property type="entry name" value="TSUP"/>
</dbReference>
<sequence>MLEIFVLCVAGFATGALNAVAGGGTFISFPALVWLGVPPIMANATATLTAIPGYAGSAWAFRKDIAAEGALSLPVMLLISALGGLIGALLLTVTNEEVFMGLVPWLLLVATLIFAAGPKLLTLLKGGGLGTIGSVAVVLGVSIYGGYFNGGLGIMLLAVFGLMGFANLHGMNGLKNLMSTMISIVSAGALAVAGLIAWKSAIVLALATTAGGYFGAAYARKITNMKLLRGGIVAVGLIMTVLFFLK</sequence>
<dbReference type="EMBL" id="FNPR01000003">
    <property type="protein sequence ID" value="SDY68304.1"/>
    <property type="molecule type" value="Genomic_DNA"/>
</dbReference>
<dbReference type="GO" id="GO:0005886">
    <property type="term" value="C:plasma membrane"/>
    <property type="evidence" value="ECO:0007669"/>
    <property type="project" value="UniProtKB-SubCell"/>
</dbReference>
<evidence type="ECO:0000256" key="3">
    <source>
        <dbReference type="ARBA" id="ARBA00022448"/>
    </source>
</evidence>
<dbReference type="Pfam" id="PF01925">
    <property type="entry name" value="TauE"/>
    <property type="match status" value="1"/>
</dbReference>
<evidence type="ECO:0000256" key="7">
    <source>
        <dbReference type="ARBA" id="ARBA00023136"/>
    </source>
</evidence>
<feature type="transmembrane region" description="Helical" evidence="8">
    <location>
        <begin position="227"/>
        <end position="245"/>
    </location>
</feature>
<proteinExistence type="inferred from homology"/>
<gene>
    <name evidence="9" type="ORF">SAMN05444486_103189</name>
</gene>
<dbReference type="RefSeq" id="WP_089892180.1">
    <property type="nucleotide sequence ID" value="NZ_CALJFH010000013.1"/>
</dbReference>
<keyword evidence="7 8" id="KW-0472">Membrane</keyword>
<evidence type="ECO:0000313" key="9">
    <source>
        <dbReference type="EMBL" id="SDY68304.1"/>
    </source>
</evidence>
<comment type="similarity">
    <text evidence="2 8">Belongs to the 4-toluene sulfonate uptake permease (TSUP) (TC 2.A.102) family.</text>
</comment>
<keyword evidence="4 8" id="KW-1003">Cell membrane</keyword>
<accession>A0A1H3LWA7</accession>
<dbReference type="AlphaFoldDB" id="A0A1H3LWA7"/>
<protein>
    <recommendedName>
        <fullName evidence="8">Probable membrane transporter protein</fullName>
    </recommendedName>
</protein>
<keyword evidence="6 8" id="KW-1133">Transmembrane helix</keyword>
<dbReference type="OrthoDB" id="9807082at2"/>
<name>A0A1H3LWA7_9RHOB</name>
<feature type="transmembrane region" description="Helical" evidence="8">
    <location>
        <begin position="177"/>
        <end position="196"/>
    </location>
</feature>
<reference evidence="9 10" key="1">
    <citation type="submission" date="2016-10" db="EMBL/GenBank/DDBJ databases">
        <authorList>
            <person name="de Groot N.N."/>
        </authorList>
    </citation>
    <scope>NUCLEOTIDE SEQUENCE [LARGE SCALE GENOMIC DNA]</scope>
    <source>
        <strain evidence="9 10">DSM 24677</strain>
    </source>
</reference>
<feature type="transmembrane region" description="Helical" evidence="8">
    <location>
        <begin position="98"/>
        <end position="116"/>
    </location>
</feature>
<evidence type="ECO:0000256" key="4">
    <source>
        <dbReference type="ARBA" id="ARBA00022475"/>
    </source>
</evidence>
<dbReference type="PANTHER" id="PTHR30269:SF0">
    <property type="entry name" value="MEMBRANE TRANSPORTER PROTEIN YFCA-RELATED"/>
    <property type="match status" value="1"/>
</dbReference>
<organism evidence="9 10">
    <name type="scientific">Lentibacter algarum</name>
    <dbReference type="NCBI Taxonomy" id="576131"/>
    <lineage>
        <taxon>Bacteria</taxon>
        <taxon>Pseudomonadati</taxon>
        <taxon>Pseudomonadota</taxon>
        <taxon>Alphaproteobacteria</taxon>
        <taxon>Rhodobacterales</taxon>
        <taxon>Roseobacteraceae</taxon>
        <taxon>Lentibacter</taxon>
    </lineage>
</organism>
<keyword evidence="5 8" id="KW-0812">Transmembrane</keyword>
<feature type="transmembrane region" description="Helical" evidence="8">
    <location>
        <begin position="150"/>
        <end position="170"/>
    </location>
</feature>
<dbReference type="STRING" id="576131.SAMN05444486_103189"/>
<dbReference type="InterPro" id="IPR002781">
    <property type="entry name" value="TM_pro_TauE-like"/>
</dbReference>
<evidence type="ECO:0000256" key="5">
    <source>
        <dbReference type="ARBA" id="ARBA00022692"/>
    </source>
</evidence>
<comment type="subcellular location">
    <subcellularLocation>
        <location evidence="1 8">Cell membrane</location>
        <topology evidence="1 8">Multi-pass membrane protein</topology>
    </subcellularLocation>
</comment>
<feature type="transmembrane region" description="Helical" evidence="8">
    <location>
        <begin position="71"/>
        <end position="92"/>
    </location>
</feature>
<evidence type="ECO:0000256" key="6">
    <source>
        <dbReference type="ARBA" id="ARBA00022989"/>
    </source>
</evidence>
<feature type="transmembrane region" description="Helical" evidence="8">
    <location>
        <begin position="31"/>
        <end position="51"/>
    </location>
</feature>
<dbReference type="Proteomes" id="UP000199026">
    <property type="component" value="Unassembled WGS sequence"/>
</dbReference>
<keyword evidence="3" id="KW-0813">Transport</keyword>